<reference evidence="2 3" key="1">
    <citation type="journal article" date="2025" name="Microbiol. Resour. Announc.">
        <title>Draft genome sequences for Neonectria magnoliae and Neonectria punicea, canker pathogens of Liriodendron tulipifera and Acer saccharum in West Virginia.</title>
        <authorList>
            <person name="Petronek H.M."/>
            <person name="Kasson M.T."/>
            <person name="Metheny A.M."/>
            <person name="Stauder C.M."/>
            <person name="Lovett B."/>
            <person name="Lynch S.C."/>
            <person name="Garnas J.R."/>
            <person name="Kasson L.R."/>
            <person name="Stajich J.E."/>
        </authorList>
    </citation>
    <scope>NUCLEOTIDE SEQUENCE [LARGE SCALE GENOMIC DNA]</scope>
    <source>
        <strain evidence="2 3">NRRL 64653</strain>
    </source>
</reference>
<comment type="caution">
    <text evidence="2">The sequence shown here is derived from an EMBL/GenBank/DDBJ whole genome shotgun (WGS) entry which is preliminary data.</text>
</comment>
<keyword evidence="3" id="KW-1185">Reference proteome</keyword>
<name>A0ABR1GS16_9HYPO</name>
<proteinExistence type="predicted"/>
<dbReference type="Proteomes" id="UP001498476">
    <property type="component" value="Unassembled WGS sequence"/>
</dbReference>
<organism evidence="2 3">
    <name type="scientific">Neonectria punicea</name>
    <dbReference type="NCBI Taxonomy" id="979145"/>
    <lineage>
        <taxon>Eukaryota</taxon>
        <taxon>Fungi</taxon>
        <taxon>Dikarya</taxon>
        <taxon>Ascomycota</taxon>
        <taxon>Pezizomycotina</taxon>
        <taxon>Sordariomycetes</taxon>
        <taxon>Hypocreomycetidae</taxon>
        <taxon>Hypocreales</taxon>
        <taxon>Nectriaceae</taxon>
        <taxon>Neonectria</taxon>
    </lineage>
</organism>
<accession>A0ABR1GS16</accession>
<evidence type="ECO:0000313" key="3">
    <source>
        <dbReference type="Proteomes" id="UP001498476"/>
    </source>
</evidence>
<feature type="region of interest" description="Disordered" evidence="1">
    <location>
        <begin position="153"/>
        <end position="184"/>
    </location>
</feature>
<feature type="compositionally biased region" description="Polar residues" evidence="1">
    <location>
        <begin position="1"/>
        <end position="12"/>
    </location>
</feature>
<evidence type="ECO:0000256" key="1">
    <source>
        <dbReference type="SAM" id="MobiDB-lite"/>
    </source>
</evidence>
<sequence length="184" mass="19797">MPTPTITVNQLPSRPEPARPATDSSTSPPMLDESDSFSSSLLGNETISTPSAGSLMNTEPHDQRILYNDPALPTMPSGSEGVWTPNWKPDDGIDPSVLNDYYQSSWPQQAATDTPTLDFDEAVRLYNSIFEEPHNDSVEMGIDSIMAPQVSWESVGSGTSPVIPMNDGQAIGKGKGKAREDTEG</sequence>
<gene>
    <name evidence="2" type="ORF">QQX98_009581</name>
</gene>
<feature type="compositionally biased region" description="Polar residues" evidence="1">
    <location>
        <begin position="43"/>
        <end position="57"/>
    </location>
</feature>
<dbReference type="EMBL" id="JAZAVJ010000193">
    <property type="protein sequence ID" value="KAK7408268.1"/>
    <property type="molecule type" value="Genomic_DNA"/>
</dbReference>
<protein>
    <submittedName>
        <fullName evidence="2">Uncharacterized protein</fullName>
    </submittedName>
</protein>
<feature type="region of interest" description="Disordered" evidence="1">
    <location>
        <begin position="1"/>
        <end position="89"/>
    </location>
</feature>
<evidence type="ECO:0000313" key="2">
    <source>
        <dbReference type="EMBL" id="KAK7408268.1"/>
    </source>
</evidence>